<proteinExistence type="inferred from homology"/>
<comment type="caution">
    <text evidence="4">The sequence shown here is derived from an EMBL/GenBank/DDBJ whole genome shotgun (WGS) entry which is preliminary data.</text>
</comment>
<dbReference type="Proteomes" id="UP000626109">
    <property type="component" value="Unassembled WGS sequence"/>
</dbReference>
<organism evidence="4 5">
    <name type="scientific">Polarella glacialis</name>
    <name type="common">Dinoflagellate</name>
    <dbReference type="NCBI Taxonomy" id="89957"/>
    <lineage>
        <taxon>Eukaryota</taxon>
        <taxon>Sar</taxon>
        <taxon>Alveolata</taxon>
        <taxon>Dinophyceae</taxon>
        <taxon>Suessiales</taxon>
        <taxon>Suessiaceae</taxon>
        <taxon>Polarella</taxon>
    </lineage>
</organism>
<keyword evidence="2" id="KW-0732">Signal</keyword>
<protein>
    <recommendedName>
        <fullName evidence="3">PBP domain-containing protein</fullName>
    </recommendedName>
</protein>
<accession>A0A813J6L9</accession>
<dbReference type="Pfam" id="PF12849">
    <property type="entry name" value="PBP_like_2"/>
    <property type="match status" value="1"/>
</dbReference>
<evidence type="ECO:0000313" key="4">
    <source>
        <dbReference type="EMBL" id="CAE8666212.1"/>
    </source>
</evidence>
<gene>
    <name evidence="4" type="ORF">PGLA2088_LOCUS16193</name>
</gene>
<feature type="signal peptide" evidence="2">
    <location>
        <begin position="1"/>
        <end position="23"/>
    </location>
</feature>
<evidence type="ECO:0000256" key="2">
    <source>
        <dbReference type="SAM" id="SignalP"/>
    </source>
</evidence>
<dbReference type="InterPro" id="IPR050962">
    <property type="entry name" value="Phosphate-bind_PstS"/>
</dbReference>
<dbReference type="SUPFAM" id="SSF53850">
    <property type="entry name" value="Periplasmic binding protein-like II"/>
    <property type="match status" value="1"/>
</dbReference>
<feature type="domain" description="PBP" evidence="3">
    <location>
        <begin position="20"/>
        <end position="102"/>
    </location>
</feature>
<dbReference type="AlphaFoldDB" id="A0A813J6L9"/>
<reference evidence="4" key="1">
    <citation type="submission" date="2021-02" db="EMBL/GenBank/DDBJ databases">
        <authorList>
            <person name="Dougan E. K."/>
            <person name="Rhodes N."/>
            <person name="Thang M."/>
            <person name="Chan C."/>
        </authorList>
    </citation>
    <scope>NUCLEOTIDE SEQUENCE</scope>
</reference>
<dbReference type="InterPro" id="IPR024370">
    <property type="entry name" value="PBP_domain"/>
</dbReference>
<comment type="similarity">
    <text evidence="1">Belongs to the PstS family.</text>
</comment>
<dbReference type="Gene3D" id="3.40.190.10">
    <property type="entry name" value="Periplasmic binding protein-like II"/>
    <property type="match status" value="1"/>
</dbReference>
<feature type="chain" id="PRO_5032418194" description="PBP domain-containing protein" evidence="2">
    <location>
        <begin position="24"/>
        <end position="107"/>
    </location>
</feature>
<sequence>MATIRRACLALAILVSFQHASAASELELHGSGTTNPSKFFWNIMETFKARTKVELLMTYRAVGSGTGQAEFVGQPQTEPGGPKYLALNDFGSGDIPMSQTNFNNLSS</sequence>
<evidence type="ECO:0000313" key="5">
    <source>
        <dbReference type="Proteomes" id="UP000626109"/>
    </source>
</evidence>
<name>A0A813J6L9_POLGL</name>
<feature type="non-terminal residue" evidence="4">
    <location>
        <position position="1"/>
    </location>
</feature>
<evidence type="ECO:0000256" key="1">
    <source>
        <dbReference type="ARBA" id="ARBA00008725"/>
    </source>
</evidence>
<evidence type="ECO:0000259" key="3">
    <source>
        <dbReference type="Pfam" id="PF12849"/>
    </source>
</evidence>
<dbReference type="PANTHER" id="PTHR42996:SF1">
    <property type="entry name" value="PHOSPHATE-BINDING PROTEIN PSTS"/>
    <property type="match status" value="1"/>
</dbReference>
<dbReference type="EMBL" id="CAJNNW010020418">
    <property type="protein sequence ID" value="CAE8666212.1"/>
    <property type="molecule type" value="Genomic_DNA"/>
</dbReference>
<dbReference type="PANTHER" id="PTHR42996">
    <property type="entry name" value="PHOSPHATE-BINDING PROTEIN PSTS"/>
    <property type="match status" value="1"/>
</dbReference>